<keyword evidence="3" id="KW-1185">Reference proteome</keyword>
<evidence type="ECO:0000256" key="1">
    <source>
        <dbReference type="SAM" id="SignalP"/>
    </source>
</evidence>
<dbReference type="InterPro" id="IPR010642">
    <property type="entry name" value="Invasion_prot_B"/>
</dbReference>
<dbReference type="Gene3D" id="2.60.40.1880">
    <property type="entry name" value="Invasion associated locus B (IalB) protein"/>
    <property type="match status" value="1"/>
</dbReference>
<comment type="caution">
    <text evidence="2">The sequence shown here is derived from an EMBL/GenBank/DDBJ whole genome shotgun (WGS) entry which is preliminary data.</text>
</comment>
<reference evidence="2 3" key="1">
    <citation type="submission" date="2019-06" db="EMBL/GenBank/DDBJ databases">
        <title>Genome of Methylobacterium sp. 17Sr1-39.</title>
        <authorList>
            <person name="Seo T."/>
        </authorList>
    </citation>
    <scope>NUCLEOTIDE SEQUENCE [LARGE SCALE GENOMIC DNA]</scope>
    <source>
        <strain evidence="2 3">17Sr1-39</strain>
    </source>
</reference>
<dbReference type="Proteomes" id="UP000305267">
    <property type="component" value="Unassembled WGS sequence"/>
</dbReference>
<feature type="chain" id="PRO_5023055486" evidence="1">
    <location>
        <begin position="26"/>
        <end position="193"/>
    </location>
</feature>
<accession>A0A5C4L4K9</accession>
<dbReference type="InterPro" id="IPR038696">
    <property type="entry name" value="IalB_sf"/>
</dbReference>
<dbReference type="AlphaFoldDB" id="A0A5C4L4K9"/>
<feature type="signal peptide" evidence="1">
    <location>
        <begin position="1"/>
        <end position="25"/>
    </location>
</feature>
<keyword evidence="1" id="KW-0732">Signal</keyword>
<organism evidence="2 3">
    <name type="scientific">Methylobacterium terricola</name>
    <dbReference type="NCBI Taxonomy" id="2583531"/>
    <lineage>
        <taxon>Bacteria</taxon>
        <taxon>Pseudomonadati</taxon>
        <taxon>Pseudomonadota</taxon>
        <taxon>Alphaproteobacteria</taxon>
        <taxon>Hyphomicrobiales</taxon>
        <taxon>Methylobacteriaceae</taxon>
        <taxon>Methylobacterium</taxon>
    </lineage>
</organism>
<gene>
    <name evidence="2" type="ORF">FF100_36415</name>
</gene>
<name>A0A5C4L4K9_9HYPH</name>
<dbReference type="OrthoDB" id="7269060at2"/>
<dbReference type="Pfam" id="PF06776">
    <property type="entry name" value="IalB"/>
    <property type="match status" value="1"/>
</dbReference>
<evidence type="ECO:0000313" key="3">
    <source>
        <dbReference type="Proteomes" id="UP000305267"/>
    </source>
</evidence>
<proteinExistence type="predicted"/>
<evidence type="ECO:0000313" key="2">
    <source>
        <dbReference type="EMBL" id="TNC04653.1"/>
    </source>
</evidence>
<dbReference type="EMBL" id="VDDA01000075">
    <property type="protein sequence ID" value="TNC04653.1"/>
    <property type="molecule type" value="Genomic_DNA"/>
</dbReference>
<protein>
    <submittedName>
        <fullName evidence="2">Invasion protein</fullName>
    </submittedName>
</protein>
<sequence length="193" mass="19714">MRLALPSVLITSGLLAGLAGAPAVAQSPKSKPAAEAAPTVPAEPGLTTATYGDWILRCQRLSGEAPSRVCEVSQTIQAQGQAAPVAQIAIGRLPGQDGLRMTVLLPANVSFPSSVRVAEGKDAKNGLDLAWRRCIPGACVADGAAADAVLSGWRKAEEAGRIAFKDADGREVAVSLSLRGLGPALDALGKEKI</sequence>